<dbReference type="Proteomes" id="UP000220836">
    <property type="component" value="Unassembled WGS sequence"/>
</dbReference>
<dbReference type="GO" id="GO:0016301">
    <property type="term" value="F:kinase activity"/>
    <property type="evidence" value="ECO:0007669"/>
    <property type="project" value="UniProtKB-KW"/>
</dbReference>
<evidence type="ECO:0000313" key="4">
    <source>
        <dbReference type="Proteomes" id="UP000220836"/>
    </source>
</evidence>
<dbReference type="InterPro" id="IPR006204">
    <property type="entry name" value="GHMP_kinase_N_dom"/>
</dbReference>
<accession>A0A238K6P5</accession>
<proteinExistence type="predicted"/>
<dbReference type="Pfam" id="PF00288">
    <property type="entry name" value="GHMP_kinases_N"/>
    <property type="match status" value="1"/>
</dbReference>
<feature type="domain" description="GHMP kinase N-terminal" evidence="2">
    <location>
        <begin position="60"/>
        <end position="120"/>
    </location>
</feature>
<dbReference type="InterPro" id="IPR014721">
    <property type="entry name" value="Ribsml_uS5_D2-typ_fold_subgr"/>
</dbReference>
<dbReference type="GO" id="GO:0005524">
    <property type="term" value="F:ATP binding"/>
    <property type="evidence" value="ECO:0007669"/>
    <property type="project" value="InterPro"/>
</dbReference>
<gene>
    <name evidence="3" type="ORF">PEV8663_01403</name>
</gene>
<evidence type="ECO:0000259" key="2">
    <source>
        <dbReference type="Pfam" id="PF00288"/>
    </source>
</evidence>
<reference evidence="3 4" key="1">
    <citation type="submission" date="2017-05" db="EMBL/GenBank/DDBJ databases">
        <authorList>
            <person name="Song R."/>
            <person name="Chenine A.L."/>
            <person name="Ruprecht R.M."/>
        </authorList>
    </citation>
    <scope>NUCLEOTIDE SEQUENCE [LARGE SCALE GENOMIC DNA]</scope>
    <source>
        <strain evidence="3 4">CECT 8663</strain>
    </source>
</reference>
<keyword evidence="1" id="KW-0418">Kinase</keyword>
<keyword evidence="4" id="KW-1185">Reference proteome</keyword>
<keyword evidence="1" id="KW-0808">Transferase</keyword>
<sequence>MLLKTTVNGHFGELLQGCLGPSGPVALVTLPCPALQLTALGHPARRLDLYSPQRVLSPQVARRFLTRLGRRDPLRIVLRSAMPPGGGAGASTAALVALARISGTQCDPQDLAEACLDIEGATDPLMFAQPERLLWASRQARILGNMPALPKFEVLGGFWGPMTRTAPQDRNFSDISDLIPQWRSAALAQDLASLSALCSQSANRNLSLRGLAQDPTPRLSSTLNALGYVVAHTGAARGFIFARGTCPKDAARLLRKTGYERIVHFNAGGGV</sequence>
<dbReference type="InterPro" id="IPR020568">
    <property type="entry name" value="Ribosomal_Su5_D2-typ_SF"/>
</dbReference>
<organism evidence="3 4">
    <name type="scientific">Pelagimonas varians</name>
    <dbReference type="NCBI Taxonomy" id="696760"/>
    <lineage>
        <taxon>Bacteria</taxon>
        <taxon>Pseudomonadati</taxon>
        <taxon>Pseudomonadota</taxon>
        <taxon>Alphaproteobacteria</taxon>
        <taxon>Rhodobacterales</taxon>
        <taxon>Roseobacteraceae</taxon>
        <taxon>Pelagimonas</taxon>
    </lineage>
</organism>
<dbReference type="AlphaFoldDB" id="A0A238K6P5"/>
<dbReference type="EMBL" id="FXYH01000004">
    <property type="protein sequence ID" value="SMX38539.1"/>
    <property type="molecule type" value="Genomic_DNA"/>
</dbReference>
<name>A0A238K6P5_9RHOB</name>
<protein>
    <recommendedName>
        <fullName evidence="2">GHMP kinase N-terminal domain-containing protein</fullName>
    </recommendedName>
</protein>
<dbReference type="RefSeq" id="WP_097803926.1">
    <property type="nucleotide sequence ID" value="NZ_FXYH01000004.1"/>
</dbReference>
<dbReference type="Gene3D" id="3.30.230.10">
    <property type="match status" value="1"/>
</dbReference>
<evidence type="ECO:0000313" key="3">
    <source>
        <dbReference type="EMBL" id="SMX38539.1"/>
    </source>
</evidence>
<dbReference type="OrthoDB" id="7687262at2"/>
<evidence type="ECO:0000256" key="1">
    <source>
        <dbReference type="ARBA" id="ARBA00022777"/>
    </source>
</evidence>
<dbReference type="SUPFAM" id="SSF54211">
    <property type="entry name" value="Ribosomal protein S5 domain 2-like"/>
    <property type="match status" value="1"/>
</dbReference>